<dbReference type="GO" id="GO:0031177">
    <property type="term" value="F:phosphopantetheine binding"/>
    <property type="evidence" value="ECO:0007669"/>
    <property type="project" value="InterPro"/>
</dbReference>
<dbReference type="InterPro" id="IPR020806">
    <property type="entry name" value="PKS_PP-bd"/>
</dbReference>
<evidence type="ECO:0000259" key="4">
    <source>
        <dbReference type="PROSITE" id="PS50075"/>
    </source>
</evidence>
<evidence type="ECO:0000256" key="3">
    <source>
        <dbReference type="SAM" id="MobiDB-lite"/>
    </source>
</evidence>
<dbReference type="Gene3D" id="1.25.40.10">
    <property type="entry name" value="Tetratricopeptide repeat domain"/>
    <property type="match status" value="3"/>
</dbReference>
<gene>
    <name evidence="5" type="ORF">EVOR1521_LOCUS2984</name>
</gene>
<keyword evidence="6" id="KW-1185">Reference proteome</keyword>
<feature type="domain" description="Carrier" evidence="4">
    <location>
        <begin position="677"/>
        <end position="754"/>
    </location>
</feature>
<dbReference type="AlphaFoldDB" id="A0AA36MMH6"/>
<dbReference type="EMBL" id="CAUJNA010000171">
    <property type="protein sequence ID" value="CAJ1373033.1"/>
    <property type="molecule type" value="Genomic_DNA"/>
</dbReference>
<organism evidence="5 6">
    <name type="scientific">Effrenium voratum</name>
    <dbReference type="NCBI Taxonomy" id="2562239"/>
    <lineage>
        <taxon>Eukaryota</taxon>
        <taxon>Sar</taxon>
        <taxon>Alveolata</taxon>
        <taxon>Dinophyceae</taxon>
        <taxon>Suessiales</taxon>
        <taxon>Symbiodiniaceae</taxon>
        <taxon>Effrenium</taxon>
    </lineage>
</organism>
<dbReference type="PROSITE" id="PS50075">
    <property type="entry name" value="CARRIER"/>
    <property type="match status" value="1"/>
</dbReference>
<name>A0AA36MMH6_9DINO</name>
<dbReference type="InterPro" id="IPR019734">
    <property type="entry name" value="TPR_rpt"/>
</dbReference>
<proteinExistence type="predicted"/>
<dbReference type="SUPFAM" id="SSF47336">
    <property type="entry name" value="ACP-like"/>
    <property type="match status" value="1"/>
</dbReference>
<dbReference type="PANTHER" id="PTHR10098">
    <property type="entry name" value="RAPSYN-RELATED"/>
    <property type="match status" value="1"/>
</dbReference>
<dbReference type="SMART" id="SM00028">
    <property type="entry name" value="TPR"/>
    <property type="match status" value="4"/>
</dbReference>
<dbReference type="Proteomes" id="UP001178507">
    <property type="component" value="Unassembled WGS sequence"/>
</dbReference>
<evidence type="ECO:0000313" key="5">
    <source>
        <dbReference type="EMBL" id="CAJ1373033.1"/>
    </source>
</evidence>
<accession>A0AA36MMH6</accession>
<evidence type="ECO:0000256" key="1">
    <source>
        <dbReference type="ARBA" id="ARBA00022450"/>
    </source>
</evidence>
<sequence>MDSEAEAFRIEVLAKQDDGEFGATTGEATLKAHDVDLFCEIELSRFRAADSLKAQGVLYYTLVELNVTRPLHKMRSDSKYWCEEAIRFWPNARAWVRVRLFNELGETFWQARAVLMMVNVLHKFQEPEEMHKFAKEAFQLFGKVSDRKRQGMSLHGTSLAHLGEGNTAAAVETAVQALAIYRDIGDRRLEIAELKTIAMWRMTLEGNQGRIAAREALEALELSRKYPEPNQETITLHVALQALLHIGEKKQALKAAQISLKRFEGDPRLQMETTTLKVFVDELQGKKTENETDLMEGLKSRKQKMHIMVDLARSHVSHGRPDDAEPLAKEGLEMAREFKKTLREAQALRILAQINLARRNHFEAISLAKKAKKISEKDNDKESLVTTWLLLAQCHAAAKNFDEAQICCREAHGICEETQNFQQELEVWHQVVELHMATSHNDAALQAAAKRLEVAQRNKASIKDQVESLDVICSLFLMTKNIPEAEKSAAEMLRMAKLNESLIDLEIAALVQMVQVNIMRLSEGQGGSTSAGKAMQYAEQAWGLASRDSAGPEYKSSAKYWQAESLVATGRLPQALTASREAEAFFMQLPTDNGGRFRSILLQARLEKALGRTAEAQQSAQRAIKMAEAAGHKANEKMAREELVRINRPQPTDEDDEDDVPRPASVAAATGQRSAGLDRDSVQSKLMQHVRNVLTEDENVATETPLMEMGLDSLSAMDLQNLIATSFPFSGASNTILFDYPTVRELTEHLVEESKLAGL</sequence>
<dbReference type="Pfam" id="PF00550">
    <property type="entry name" value="PP-binding"/>
    <property type="match status" value="1"/>
</dbReference>
<protein>
    <recommendedName>
        <fullName evidence="4">Carrier domain-containing protein</fullName>
    </recommendedName>
</protein>
<dbReference type="InterPro" id="IPR036736">
    <property type="entry name" value="ACP-like_sf"/>
</dbReference>
<keyword evidence="2" id="KW-0597">Phosphoprotein</keyword>
<evidence type="ECO:0000313" key="6">
    <source>
        <dbReference type="Proteomes" id="UP001178507"/>
    </source>
</evidence>
<feature type="region of interest" description="Disordered" evidence="3">
    <location>
        <begin position="646"/>
        <end position="679"/>
    </location>
</feature>
<reference evidence="5" key="1">
    <citation type="submission" date="2023-08" db="EMBL/GenBank/DDBJ databases">
        <authorList>
            <person name="Chen Y."/>
            <person name="Shah S."/>
            <person name="Dougan E. K."/>
            <person name="Thang M."/>
            <person name="Chan C."/>
        </authorList>
    </citation>
    <scope>NUCLEOTIDE SEQUENCE</scope>
</reference>
<dbReference type="InterPro" id="IPR011990">
    <property type="entry name" value="TPR-like_helical_dom_sf"/>
</dbReference>
<evidence type="ECO:0000256" key="2">
    <source>
        <dbReference type="ARBA" id="ARBA00022553"/>
    </source>
</evidence>
<dbReference type="InterPro" id="IPR009081">
    <property type="entry name" value="PP-bd_ACP"/>
</dbReference>
<dbReference type="SUPFAM" id="SSF48452">
    <property type="entry name" value="TPR-like"/>
    <property type="match status" value="2"/>
</dbReference>
<comment type="caution">
    <text evidence="5">The sequence shown here is derived from an EMBL/GenBank/DDBJ whole genome shotgun (WGS) entry which is preliminary data.</text>
</comment>
<keyword evidence="1" id="KW-0596">Phosphopantetheine</keyword>
<dbReference type="SMART" id="SM00823">
    <property type="entry name" value="PKS_PP"/>
    <property type="match status" value="1"/>
</dbReference>
<dbReference type="Gene3D" id="1.10.1200.10">
    <property type="entry name" value="ACP-like"/>
    <property type="match status" value="1"/>
</dbReference>